<dbReference type="AlphaFoldDB" id="A0A067FQR5"/>
<sequence length="73" mass="7839">MQRIACVLSCGMEKRSLSISSPLLQNSSSGATEVACTARKSRAITDSRGYRVLFTFHHSRTSVGIGAGGSERY</sequence>
<proteinExistence type="predicted"/>
<gene>
    <name evidence="1" type="ORF">CISIN_1g035103mg</name>
</gene>
<reference evidence="1 2" key="1">
    <citation type="submission" date="2014-04" db="EMBL/GenBank/DDBJ databases">
        <authorList>
            <consortium name="International Citrus Genome Consortium"/>
            <person name="Gmitter F."/>
            <person name="Chen C."/>
            <person name="Farmerie W."/>
            <person name="Harkins T."/>
            <person name="Desany B."/>
            <person name="Mohiuddin M."/>
            <person name="Kodira C."/>
            <person name="Borodovsky M."/>
            <person name="Lomsadze A."/>
            <person name="Burns P."/>
            <person name="Jenkins J."/>
            <person name="Prochnik S."/>
            <person name="Shu S."/>
            <person name="Chapman J."/>
            <person name="Pitluck S."/>
            <person name="Schmutz J."/>
            <person name="Rokhsar D."/>
        </authorList>
    </citation>
    <scope>NUCLEOTIDE SEQUENCE</scope>
</reference>
<protein>
    <submittedName>
        <fullName evidence="1">Uncharacterized protein</fullName>
    </submittedName>
</protein>
<dbReference type="EMBL" id="KK784902">
    <property type="protein sequence ID" value="KDO65541.1"/>
    <property type="molecule type" value="Genomic_DNA"/>
</dbReference>
<keyword evidence="2" id="KW-1185">Reference proteome</keyword>
<dbReference type="Proteomes" id="UP000027120">
    <property type="component" value="Unassembled WGS sequence"/>
</dbReference>
<organism evidence="1 2">
    <name type="scientific">Citrus sinensis</name>
    <name type="common">Sweet orange</name>
    <name type="synonym">Citrus aurantium var. sinensis</name>
    <dbReference type="NCBI Taxonomy" id="2711"/>
    <lineage>
        <taxon>Eukaryota</taxon>
        <taxon>Viridiplantae</taxon>
        <taxon>Streptophyta</taxon>
        <taxon>Embryophyta</taxon>
        <taxon>Tracheophyta</taxon>
        <taxon>Spermatophyta</taxon>
        <taxon>Magnoliopsida</taxon>
        <taxon>eudicotyledons</taxon>
        <taxon>Gunneridae</taxon>
        <taxon>Pentapetalae</taxon>
        <taxon>rosids</taxon>
        <taxon>malvids</taxon>
        <taxon>Sapindales</taxon>
        <taxon>Rutaceae</taxon>
        <taxon>Aurantioideae</taxon>
        <taxon>Citrus</taxon>
    </lineage>
</organism>
<accession>A0A067FQR5</accession>
<evidence type="ECO:0000313" key="1">
    <source>
        <dbReference type="EMBL" id="KDO65541.1"/>
    </source>
</evidence>
<evidence type="ECO:0000313" key="2">
    <source>
        <dbReference type="Proteomes" id="UP000027120"/>
    </source>
</evidence>
<name>A0A067FQR5_CITSI</name>